<keyword evidence="2" id="KW-1185">Reference proteome</keyword>
<evidence type="ECO:0000313" key="1">
    <source>
        <dbReference type="EMBL" id="AUM74902.1"/>
    </source>
</evidence>
<dbReference type="KEGG" id="paru:CYR75_11985"/>
<organism evidence="1 2">
    <name type="scientific">Paracoccus jeotgali</name>
    <dbReference type="NCBI Taxonomy" id="2065379"/>
    <lineage>
        <taxon>Bacteria</taxon>
        <taxon>Pseudomonadati</taxon>
        <taxon>Pseudomonadota</taxon>
        <taxon>Alphaproteobacteria</taxon>
        <taxon>Rhodobacterales</taxon>
        <taxon>Paracoccaceae</taxon>
        <taxon>Paracoccus</taxon>
    </lineage>
</organism>
<name>A0A2K9MHD7_9RHOB</name>
<proteinExistence type="predicted"/>
<dbReference type="RefSeq" id="WP_101500247.1">
    <property type="nucleotide sequence ID" value="NZ_CP025583.1"/>
</dbReference>
<evidence type="ECO:0000313" key="2">
    <source>
        <dbReference type="Proteomes" id="UP000234882"/>
    </source>
</evidence>
<accession>A0A2K9MHD7</accession>
<dbReference type="AlphaFoldDB" id="A0A2K9MHD7"/>
<gene>
    <name evidence="1" type="ORF">CYR75_11985</name>
</gene>
<protein>
    <submittedName>
        <fullName evidence="1">Uncharacterized protein</fullName>
    </submittedName>
</protein>
<reference evidence="2" key="1">
    <citation type="submission" date="2017-12" db="EMBL/GenBank/DDBJ databases">
        <title>Genomic analysis of Paracoccus sp. CBA4604.</title>
        <authorList>
            <person name="Roh S.W."/>
            <person name="Kim J.Y."/>
            <person name="Kim J.S."/>
        </authorList>
    </citation>
    <scope>NUCLEOTIDE SEQUENCE [LARGE SCALE GENOMIC DNA]</scope>
    <source>
        <strain evidence="2">CBA4604</strain>
    </source>
</reference>
<dbReference type="EMBL" id="CP025583">
    <property type="protein sequence ID" value="AUM74902.1"/>
    <property type="molecule type" value="Genomic_DNA"/>
</dbReference>
<sequence>MSRLTRRLQQAESALLSGDPAAALQIIEALRDDIAASDEDLRGPLERLATLSRAASEGVAEAIALVSAAITLRESVKTYDSAGRPRKVETTANSIGRY</sequence>
<dbReference type="Proteomes" id="UP000234882">
    <property type="component" value="Chromosome"/>
</dbReference>